<dbReference type="PANTHER" id="PTHR30404">
    <property type="entry name" value="N-ACETYLMURAMOYL-L-ALANINE AMIDASE"/>
    <property type="match status" value="1"/>
</dbReference>
<dbReference type="EC" id="3.5.1.28" evidence="2"/>
<sequence length="284" mass="30273">MDRRQLLGLGLSKLWLTAVGSAGLALAQPLSSGSALAGQQRPERKPSGGTSPQTPARSRLVMLDPGHGGADPGAIGTRGTHEKTVTLDIAREVARLLAERRGITAMLTRRDDRFLALDERVALTRKAGADLFVSIHADSAPNADARGMSAYILSEKASDAFASRLAQQENEADRFGKRGTGGANRVVKDILLDLTARHTRHASLAARQLLVEGAGKELRLLDNPMRAANFAVLKAPDVPSVLVETGFLSNPKDEEILRDPTARRVVSRVLAREIAGILSSPAFA</sequence>
<comment type="catalytic activity">
    <reaction evidence="1">
        <text>Hydrolyzes the link between N-acetylmuramoyl residues and L-amino acid residues in certain cell-wall glycopeptides.</text>
        <dbReference type="EC" id="3.5.1.28"/>
    </reaction>
</comment>
<evidence type="ECO:0000256" key="1">
    <source>
        <dbReference type="ARBA" id="ARBA00001561"/>
    </source>
</evidence>
<dbReference type="SUPFAM" id="SSF53187">
    <property type="entry name" value="Zn-dependent exopeptidases"/>
    <property type="match status" value="1"/>
</dbReference>
<protein>
    <recommendedName>
        <fullName evidence="2">N-acetylmuramoyl-L-alanine amidase</fullName>
        <ecNumber evidence="2">3.5.1.28</ecNumber>
    </recommendedName>
</protein>
<geneLocation type="plasmid" evidence="6 7">
    <name>pYZ2</name>
</geneLocation>
<dbReference type="InterPro" id="IPR002508">
    <property type="entry name" value="MurNAc-LAA_cat"/>
</dbReference>
<reference evidence="6 7" key="1">
    <citation type="submission" date="2018-04" db="EMBL/GenBank/DDBJ databases">
        <title>Complete genome sequence of the nitrogen-fixing bacterium Azospirillum humicireducens type strain SgZ-5.</title>
        <authorList>
            <person name="Yu Z."/>
        </authorList>
    </citation>
    <scope>NUCLEOTIDE SEQUENCE [LARGE SCALE GENOMIC DNA]</scope>
    <source>
        <strain evidence="6 7">SgZ-5</strain>
        <plasmid evidence="6 7">pYZ2</plasmid>
    </source>
</reference>
<dbReference type="PANTHER" id="PTHR30404:SF0">
    <property type="entry name" value="N-ACETYLMURAMOYL-L-ALANINE AMIDASE AMIC"/>
    <property type="match status" value="1"/>
</dbReference>
<feature type="domain" description="MurNAc-LAA" evidence="5">
    <location>
        <begin position="121"/>
        <end position="275"/>
    </location>
</feature>
<dbReference type="InterPro" id="IPR050695">
    <property type="entry name" value="N-acetylmuramoyl_amidase_3"/>
</dbReference>
<dbReference type="SMART" id="SM00646">
    <property type="entry name" value="Ami_3"/>
    <property type="match status" value="1"/>
</dbReference>
<dbReference type="AlphaFoldDB" id="A0A2R4VT23"/>
<dbReference type="EMBL" id="CP028903">
    <property type="protein sequence ID" value="AWB07586.1"/>
    <property type="molecule type" value="Genomic_DNA"/>
</dbReference>
<dbReference type="Proteomes" id="UP000077405">
    <property type="component" value="Plasmid pYZ2"/>
</dbReference>
<accession>A0A2R4VT23</accession>
<keyword evidence="7" id="KW-1185">Reference proteome</keyword>
<keyword evidence="6" id="KW-0614">Plasmid</keyword>
<evidence type="ECO:0000259" key="5">
    <source>
        <dbReference type="SMART" id="SM00646"/>
    </source>
</evidence>
<proteinExistence type="predicted"/>
<evidence type="ECO:0000256" key="3">
    <source>
        <dbReference type="ARBA" id="ARBA00022801"/>
    </source>
</evidence>
<keyword evidence="3" id="KW-0378">Hydrolase</keyword>
<dbReference type="GO" id="GO:0030288">
    <property type="term" value="C:outer membrane-bounded periplasmic space"/>
    <property type="evidence" value="ECO:0007669"/>
    <property type="project" value="TreeGrafter"/>
</dbReference>
<dbReference type="GO" id="GO:0008745">
    <property type="term" value="F:N-acetylmuramoyl-L-alanine amidase activity"/>
    <property type="evidence" value="ECO:0007669"/>
    <property type="project" value="UniProtKB-EC"/>
</dbReference>
<organism evidence="6 7">
    <name type="scientific">Azospirillum humicireducens</name>
    <dbReference type="NCBI Taxonomy" id="1226968"/>
    <lineage>
        <taxon>Bacteria</taxon>
        <taxon>Pseudomonadati</taxon>
        <taxon>Pseudomonadota</taxon>
        <taxon>Alphaproteobacteria</taxon>
        <taxon>Rhodospirillales</taxon>
        <taxon>Azospirillaceae</taxon>
        <taxon>Azospirillum</taxon>
    </lineage>
</organism>
<dbReference type="OrthoDB" id="9806267at2"/>
<evidence type="ECO:0000256" key="4">
    <source>
        <dbReference type="SAM" id="MobiDB-lite"/>
    </source>
</evidence>
<dbReference type="GO" id="GO:0009253">
    <property type="term" value="P:peptidoglycan catabolic process"/>
    <property type="evidence" value="ECO:0007669"/>
    <property type="project" value="InterPro"/>
</dbReference>
<evidence type="ECO:0000313" key="6">
    <source>
        <dbReference type="EMBL" id="AWB07586.1"/>
    </source>
</evidence>
<dbReference type="CDD" id="cd02696">
    <property type="entry name" value="MurNAc-LAA"/>
    <property type="match status" value="1"/>
</dbReference>
<dbReference type="Pfam" id="PF01520">
    <property type="entry name" value="Amidase_3"/>
    <property type="match status" value="1"/>
</dbReference>
<dbReference type="KEGG" id="ahu:A6A40_21525"/>
<dbReference type="Gene3D" id="3.40.630.40">
    <property type="entry name" value="Zn-dependent exopeptidases"/>
    <property type="match status" value="1"/>
</dbReference>
<evidence type="ECO:0000313" key="7">
    <source>
        <dbReference type="Proteomes" id="UP000077405"/>
    </source>
</evidence>
<evidence type="ECO:0000256" key="2">
    <source>
        <dbReference type="ARBA" id="ARBA00011901"/>
    </source>
</evidence>
<name>A0A2R4VT23_9PROT</name>
<gene>
    <name evidence="6" type="ORF">A6A40_21525</name>
</gene>
<feature type="region of interest" description="Disordered" evidence="4">
    <location>
        <begin position="35"/>
        <end position="78"/>
    </location>
</feature>
<dbReference type="RefSeq" id="WP_108547866.1">
    <property type="nucleotide sequence ID" value="NZ_CP028903.1"/>
</dbReference>